<dbReference type="EMBL" id="CAJQYY010000015">
    <property type="protein sequence ID" value="CAG4902331.1"/>
    <property type="molecule type" value="Genomic_DNA"/>
</dbReference>
<protein>
    <recommendedName>
        <fullName evidence="3">RNA-binding protein</fullName>
    </recommendedName>
</protein>
<evidence type="ECO:0000313" key="1">
    <source>
        <dbReference type="EMBL" id="CAG4902331.1"/>
    </source>
</evidence>
<dbReference type="CDD" id="cd00590">
    <property type="entry name" value="RRM_SF"/>
    <property type="match status" value="1"/>
</dbReference>
<sequence length="84" mass="9604">MADLLIGNIEDGTTDDEISEFLSRYGFPPFDKIEHVPGAGPRPAVLLTFNDLDTEALRILQPRIQNVFWKDRTINAMIMREHGY</sequence>
<reference evidence="1 2" key="1">
    <citation type="submission" date="2021-04" db="EMBL/GenBank/DDBJ databases">
        <authorList>
            <person name="Vanwijnsberghe S."/>
        </authorList>
    </citation>
    <scope>NUCLEOTIDE SEQUENCE [LARGE SCALE GENOMIC DNA]</scope>
    <source>
        <strain evidence="1 2">LMG 32171</strain>
    </source>
</reference>
<comment type="caution">
    <text evidence="1">The sequence shown here is derived from an EMBL/GenBank/DDBJ whole genome shotgun (WGS) entry which is preliminary data.</text>
</comment>
<proteinExistence type="predicted"/>
<evidence type="ECO:0000313" key="2">
    <source>
        <dbReference type="Proteomes" id="UP000789752"/>
    </source>
</evidence>
<evidence type="ECO:0008006" key="3">
    <source>
        <dbReference type="Google" id="ProtNLM"/>
    </source>
</evidence>
<accession>A0ABM8U4Q1</accession>
<organism evidence="1 2">
    <name type="scientific">Paraburkholderia gardini</name>
    <dbReference type="NCBI Taxonomy" id="2823469"/>
    <lineage>
        <taxon>Bacteria</taxon>
        <taxon>Pseudomonadati</taxon>
        <taxon>Pseudomonadota</taxon>
        <taxon>Betaproteobacteria</taxon>
        <taxon>Burkholderiales</taxon>
        <taxon>Burkholderiaceae</taxon>
        <taxon>Paraburkholderia</taxon>
    </lineage>
</organism>
<keyword evidence="2" id="KW-1185">Reference proteome</keyword>
<name>A0ABM8U4Q1_9BURK</name>
<gene>
    <name evidence="1" type="ORF">R54767_02842</name>
</gene>
<dbReference type="Proteomes" id="UP000789752">
    <property type="component" value="Unassembled WGS sequence"/>
</dbReference>